<name>A0A934S390_9BACT</name>
<dbReference type="SUPFAM" id="SSF48452">
    <property type="entry name" value="TPR-like"/>
    <property type="match status" value="3"/>
</dbReference>
<keyword evidence="5" id="KW-1185">Reference proteome</keyword>
<dbReference type="PANTHER" id="PTHR45586">
    <property type="entry name" value="TPR REPEAT-CONTAINING PROTEIN PA4667"/>
    <property type="match status" value="1"/>
</dbReference>
<dbReference type="Proteomes" id="UP000617628">
    <property type="component" value="Unassembled WGS sequence"/>
</dbReference>
<dbReference type="InterPro" id="IPR051012">
    <property type="entry name" value="CellSynth/LPSAsmb/PSIAsmb"/>
</dbReference>
<evidence type="ECO:0000256" key="1">
    <source>
        <dbReference type="ARBA" id="ARBA00022737"/>
    </source>
</evidence>
<dbReference type="SMART" id="SM00028">
    <property type="entry name" value="TPR"/>
    <property type="match status" value="5"/>
</dbReference>
<organism evidence="4 5">
    <name type="scientific">Pelagicoccus mobilis</name>
    <dbReference type="NCBI Taxonomy" id="415221"/>
    <lineage>
        <taxon>Bacteria</taxon>
        <taxon>Pseudomonadati</taxon>
        <taxon>Verrucomicrobiota</taxon>
        <taxon>Opitutia</taxon>
        <taxon>Puniceicoccales</taxon>
        <taxon>Pelagicoccaceae</taxon>
        <taxon>Pelagicoccus</taxon>
    </lineage>
</organism>
<proteinExistence type="predicted"/>
<evidence type="ECO:0000256" key="2">
    <source>
        <dbReference type="ARBA" id="ARBA00022803"/>
    </source>
</evidence>
<keyword evidence="2" id="KW-0802">TPR repeat</keyword>
<dbReference type="Pfam" id="PF13174">
    <property type="entry name" value="TPR_6"/>
    <property type="match status" value="1"/>
</dbReference>
<accession>A0A934S390</accession>
<gene>
    <name evidence="4" type="ORF">JIN87_15265</name>
</gene>
<dbReference type="Gene3D" id="1.25.40.10">
    <property type="entry name" value="Tetratricopeptide repeat domain"/>
    <property type="match status" value="3"/>
</dbReference>
<dbReference type="Pfam" id="PF13432">
    <property type="entry name" value="TPR_16"/>
    <property type="match status" value="1"/>
</dbReference>
<evidence type="ECO:0000313" key="5">
    <source>
        <dbReference type="Proteomes" id="UP000617628"/>
    </source>
</evidence>
<feature type="signal peptide" evidence="3">
    <location>
        <begin position="1"/>
        <end position="28"/>
    </location>
</feature>
<comment type="caution">
    <text evidence="4">The sequence shown here is derived from an EMBL/GenBank/DDBJ whole genome shotgun (WGS) entry which is preliminary data.</text>
</comment>
<keyword evidence="3" id="KW-0732">Signal</keyword>
<dbReference type="RefSeq" id="WP_200356450.1">
    <property type="nucleotide sequence ID" value="NZ_JAENIL010000027.1"/>
</dbReference>
<dbReference type="PANTHER" id="PTHR45586:SF1">
    <property type="entry name" value="LIPOPOLYSACCHARIDE ASSEMBLY PROTEIN B"/>
    <property type="match status" value="1"/>
</dbReference>
<protein>
    <submittedName>
        <fullName evidence="4">Tetratricopeptide repeat protein</fullName>
    </submittedName>
</protein>
<feature type="chain" id="PRO_5037115067" evidence="3">
    <location>
        <begin position="29"/>
        <end position="414"/>
    </location>
</feature>
<reference evidence="4" key="1">
    <citation type="submission" date="2021-01" db="EMBL/GenBank/DDBJ databases">
        <title>Modified the classification status of verrucomicrobia.</title>
        <authorList>
            <person name="Feng X."/>
        </authorList>
    </citation>
    <scope>NUCLEOTIDE SEQUENCE</scope>
    <source>
        <strain evidence="4">KCTC 13126</strain>
    </source>
</reference>
<dbReference type="AlphaFoldDB" id="A0A934S390"/>
<evidence type="ECO:0000313" key="4">
    <source>
        <dbReference type="EMBL" id="MBK1878238.1"/>
    </source>
</evidence>
<dbReference type="EMBL" id="JAENIL010000027">
    <property type="protein sequence ID" value="MBK1878238.1"/>
    <property type="molecule type" value="Genomic_DNA"/>
</dbReference>
<evidence type="ECO:0000256" key="3">
    <source>
        <dbReference type="SAM" id="SignalP"/>
    </source>
</evidence>
<keyword evidence="1" id="KW-0677">Repeat</keyword>
<sequence>MKSFLIRLMLFPAFLVTAVLGAGAPAPAEGEEEVTEEVEDPFADRIVIVQPKKELDPELASEQVMRYYDAAVNEWSGGDFEFAERYFAAALGVPTDVPEKEVVLNKMGELYAAAGMFPKSAAIYERLATEFPESRRLPEAYLELGNIYRKMGAQELAISRYYKVLNSSLHVSFDQLEKYKQVSRNAQLAIAETHKEREEYQESYRLYQALFRLELKPVERLRVHYRMCYLLYELSNYQQAVSQLKLFLDEYPESPHNPELRYLLAKSYEKLNRKPEALREVVNILQAQSNPLTGYAEDADYWKQRTGNELANEFYENGDFRSALKIYQSLARYSASPSWRWPAIHQIGLCFERLGLPEKAKLAYQEILNPEDGPIDVASLGEGMRSLRQMAQWRLEHLNWEDDLVARLQLLKAQ</sequence>
<dbReference type="InterPro" id="IPR011990">
    <property type="entry name" value="TPR-like_helical_dom_sf"/>
</dbReference>
<dbReference type="InterPro" id="IPR019734">
    <property type="entry name" value="TPR_rpt"/>
</dbReference>